<evidence type="ECO:0000313" key="3">
    <source>
        <dbReference type="Proteomes" id="UP000220251"/>
    </source>
</evidence>
<dbReference type="Proteomes" id="UP000220251">
    <property type="component" value="Unassembled WGS sequence"/>
</dbReference>
<evidence type="ECO:0000256" key="1">
    <source>
        <dbReference type="SAM" id="MobiDB-lite"/>
    </source>
</evidence>
<proteinExistence type="predicted"/>
<feature type="compositionally biased region" description="Acidic residues" evidence="1">
    <location>
        <begin position="151"/>
        <end position="163"/>
    </location>
</feature>
<dbReference type="AlphaFoldDB" id="A0A0H5E471"/>
<gene>
    <name evidence="2" type="ORF">ELAC_0673</name>
</gene>
<accession>A0A0H5E471</accession>
<evidence type="ECO:0000313" key="2">
    <source>
        <dbReference type="EMBL" id="CRX38025.1"/>
    </source>
</evidence>
<dbReference type="RefSeq" id="WP_098037882.1">
    <property type="nucleotide sequence ID" value="NZ_CWGJ01000011.1"/>
</dbReference>
<reference evidence="3" key="1">
    <citation type="submission" date="2015-06" db="EMBL/GenBank/DDBJ databases">
        <authorList>
            <person name="Bertelli C."/>
        </authorList>
    </citation>
    <scope>NUCLEOTIDE SEQUENCE [LARGE SCALE GENOMIC DNA]</scope>
    <source>
        <strain evidence="3">CRIB-30</strain>
    </source>
</reference>
<sequence>MKRYLLKICCGLFVLGIFSGCQKRPLSVEVRYISEENLASYYVESPDPRLSYPRVGQELKIRWNIPDEYYTKGMVLSILLNMRNYSERHYCFELKCQSGSKTLAIANDDFFATGGILSFKAEVLKYGVPLYKTTHQLHVELIRFEDWQYSPEEEGDSSEEPPLLEELHDEQGKYKGEEGE</sequence>
<keyword evidence="3" id="KW-1185">Reference proteome</keyword>
<dbReference type="EMBL" id="CWGJ01000011">
    <property type="protein sequence ID" value="CRX38025.1"/>
    <property type="molecule type" value="Genomic_DNA"/>
</dbReference>
<feature type="compositionally biased region" description="Basic and acidic residues" evidence="1">
    <location>
        <begin position="165"/>
        <end position="180"/>
    </location>
</feature>
<organism evidence="2 3">
    <name type="scientific">Estrella lausannensis</name>
    <dbReference type="NCBI Taxonomy" id="483423"/>
    <lineage>
        <taxon>Bacteria</taxon>
        <taxon>Pseudomonadati</taxon>
        <taxon>Chlamydiota</taxon>
        <taxon>Chlamydiia</taxon>
        <taxon>Parachlamydiales</taxon>
        <taxon>Candidatus Criblamydiaceae</taxon>
        <taxon>Estrella</taxon>
    </lineage>
</organism>
<dbReference type="PROSITE" id="PS51257">
    <property type="entry name" value="PROKAR_LIPOPROTEIN"/>
    <property type="match status" value="1"/>
</dbReference>
<feature type="region of interest" description="Disordered" evidence="1">
    <location>
        <begin position="150"/>
        <end position="180"/>
    </location>
</feature>
<name>A0A0H5E471_9BACT</name>
<protein>
    <submittedName>
        <fullName evidence="2">Uncharacterized protein</fullName>
    </submittedName>
</protein>
<dbReference type="OrthoDB" id="21585at2"/>